<proteinExistence type="predicted"/>
<feature type="compositionally biased region" description="Polar residues" evidence="1">
    <location>
        <begin position="173"/>
        <end position="183"/>
    </location>
</feature>
<gene>
    <name evidence="2" type="ORF">R1sor_004413</name>
</gene>
<feature type="region of interest" description="Disordered" evidence="1">
    <location>
        <begin position="330"/>
        <end position="440"/>
    </location>
</feature>
<keyword evidence="3" id="KW-1185">Reference proteome</keyword>
<feature type="compositionally biased region" description="Basic and acidic residues" evidence="1">
    <location>
        <begin position="149"/>
        <end position="172"/>
    </location>
</feature>
<name>A0ABD3HK50_9MARC</name>
<dbReference type="Proteomes" id="UP001633002">
    <property type="component" value="Unassembled WGS sequence"/>
</dbReference>
<feature type="compositionally biased region" description="Basic and acidic residues" evidence="1">
    <location>
        <begin position="330"/>
        <end position="352"/>
    </location>
</feature>
<comment type="caution">
    <text evidence="2">The sequence shown here is derived from an EMBL/GenBank/DDBJ whole genome shotgun (WGS) entry which is preliminary data.</text>
</comment>
<protein>
    <submittedName>
        <fullName evidence="2">Uncharacterized protein</fullName>
    </submittedName>
</protein>
<feature type="compositionally biased region" description="Basic and acidic residues" evidence="1">
    <location>
        <begin position="228"/>
        <end position="241"/>
    </location>
</feature>
<dbReference type="AlphaFoldDB" id="A0ABD3HK50"/>
<organism evidence="2 3">
    <name type="scientific">Riccia sorocarpa</name>
    <dbReference type="NCBI Taxonomy" id="122646"/>
    <lineage>
        <taxon>Eukaryota</taxon>
        <taxon>Viridiplantae</taxon>
        <taxon>Streptophyta</taxon>
        <taxon>Embryophyta</taxon>
        <taxon>Marchantiophyta</taxon>
        <taxon>Marchantiopsida</taxon>
        <taxon>Marchantiidae</taxon>
        <taxon>Marchantiales</taxon>
        <taxon>Ricciaceae</taxon>
        <taxon>Riccia</taxon>
    </lineage>
</organism>
<evidence type="ECO:0000313" key="2">
    <source>
        <dbReference type="EMBL" id="KAL3690762.1"/>
    </source>
</evidence>
<sequence length="611" mass="68466">MGERRDQRSSRIKSFIWKKVDSLKVGDVEEEDVSRVFCGHTGKLLLCFHHAGKNPYQQGDAEQAIERKIRYATGYNGMVSFYVEKDLFSSRGRNFVRDPEGKKTYFTVMDVDGFAMVFEGDEQETNLGEFGSVNKPTKTTALGAESDDEGRGRVEGDAMESPTRKINGDRTRVGQTASQNLAGSSDAAAANKSNERPNLAEPPKRGSVGHPPSFQAWISFRERSLQRETEARRQARPRSLEEVASASNSGEIGHIAKACPDRKERDKPREQRQVENMVATSNQEAEKTLSQETEAGKQKEEDEDPGREIEQIGQKVLKEKISSGGLEAVRVEESRVQSEEKRPELTETRGVEQIHTGEAQHTEDFEMAMIEAEAVQSAGTQEKNGREVDVHMQPQRKTELWSDILDKEEAEGMQISSEEGDKADRPSFSLGLEDHDLDPQLGTDLDREVIRRSQKEILIDAVQLLTKQQKGDRIEEVVERSALEITAENPFRSYCSLVVPHTNKVELGQEVSFEGSRLDTSWSGRAPKKKGSVLPEVQSSSQAGKRRALGSVDHNGDRLPERQDSGSNTEVERRRERKRRNDGLQQVREVISNLVGASAKRCGKENRNKCQ</sequence>
<dbReference type="EMBL" id="JBJQOH010000003">
    <property type="protein sequence ID" value="KAL3690762.1"/>
    <property type="molecule type" value="Genomic_DNA"/>
</dbReference>
<evidence type="ECO:0000256" key="1">
    <source>
        <dbReference type="SAM" id="MobiDB-lite"/>
    </source>
</evidence>
<feature type="compositionally biased region" description="Basic and acidic residues" evidence="1">
    <location>
        <begin position="259"/>
        <end position="273"/>
    </location>
</feature>
<feature type="region of interest" description="Disordered" evidence="1">
    <location>
        <begin position="516"/>
        <end position="589"/>
    </location>
</feature>
<feature type="region of interest" description="Disordered" evidence="1">
    <location>
        <begin position="127"/>
        <end position="213"/>
    </location>
</feature>
<feature type="compositionally biased region" description="Basic and acidic residues" evidence="1">
    <location>
        <begin position="554"/>
        <end position="582"/>
    </location>
</feature>
<evidence type="ECO:0000313" key="3">
    <source>
        <dbReference type="Proteomes" id="UP001633002"/>
    </source>
</evidence>
<accession>A0ABD3HK50</accession>
<feature type="region of interest" description="Disordered" evidence="1">
    <location>
        <begin position="228"/>
        <end position="316"/>
    </location>
</feature>
<feature type="compositionally biased region" description="Basic and acidic residues" evidence="1">
    <location>
        <begin position="383"/>
        <end position="407"/>
    </location>
</feature>
<feature type="compositionally biased region" description="Basic and acidic residues" evidence="1">
    <location>
        <begin position="284"/>
        <end position="316"/>
    </location>
</feature>
<reference evidence="2 3" key="1">
    <citation type="submission" date="2024-09" db="EMBL/GenBank/DDBJ databases">
        <title>Chromosome-scale assembly of Riccia sorocarpa.</title>
        <authorList>
            <person name="Paukszto L."/>
        </authorList>
    </citation>
    <scope>NUCLEOTIDE SEQUENCE [LARGE SCALE GENOMIC DNA]</scope>
    <source>
        <strain evidence="2">LP-2024</strain>
        <tissue evidence="2">Aerial parts of the thallus</tissue>
    </source>
</reference>